<keyword evidence="2" id="KW-1185">Reference proteome</keyword>
<protein>
    <submittedName>
        <fullName evidence="1">Uncharacterized protein</fullName>
    </submittedName>
</protein>
<dbReference type="Proteomes" id="UP001500067">
    <property type="component" value="Unassembled WGS sequence"/>
</dbReference>
<sequence>MKKKNNVNSYERTHDITPEDVRRFEKFRHYTDDQVAALIDTIKKYSRFIYNVISKSRNSGKKIALNIDNQDIKAT</sequence>
<proteinExistence type="predicted"/>
<evidence type="ECO:0000313" key="1">
    <source>
        <dbReference type="EMBL" id="GAA4466863.1"/>
    </source>
</evidence>
<gene>
    <name evidence="1" type="ORF">GCM10023093_21650</name>
</gene>
<dbReference type="EMBL" id="BAABFA010000014">
    <property type="protein sequence ID" value="GAA4466863.1"/>
    <property type="molecule type" value="Genomic_DNA"/>
</dbReference>
<evidence type="ECO:0000313" key="2">
    <source>
        <dbReference type="Proteomes" id="UP001500067"/>
    </source>
</evidence>
<comment type="caution">
    <text evidence="1">The sequence shown here is derived from an EMBL/GenBank/DDBJ whole genome shotgun (WGS) entry which is preliminary data.</text>
</comment>
<accession>A0ABP8NGB2</accession>
<name>A0ABP8NGB2_9BACT</name>
<organism evidence="1 2">
    <name type="scientific">Nemorincola caseinilytica</name>
    <dbReference type="NCBI Taxonomy" id="2054315"/>
    <lineage>
        <taxon>Bacteria</taxon>
        <taxon>Pseudomonadati</taxon>
        <taxon>Bacteroidota</taxon>
        <taxon>Chitinophagia</taxon>
        <taxon>Chitinophagales</taxon>
        <taxon>Chitinophagaceae</taxon>
        <taxon>Nemorincola</taxon>
    </lineage>
</organism>
<reference evidence="2" key="1">
    <citation type="journal article" date="2019" name="Int. J. Syst. Evol. Microbiol.">
        <title>The Global Catalogue of Microorganisms (GCM) 10K type strain sequencing project: providing services to taxonomists for standard genome sequencing and annotation.</title>
        <authorList>
            <consortium name="The Broad Institute Genomics Platform"/>
            <consortium name="The Broad Institute Genome Sequencing Center for Infectious Disease"/>
            <person name="Wu L."/>
            <person name="Ma J."/>
        </authorList>
    </citation>
    <scope>NUCLEOTIDE SEQUENCE [LARGE SCALE GENOMIC DNA]</scope>
    <source>
        <strain evidence="2">JCM 32105</strain>
    </source>
</reference>